<name>A0ABT3P7L9_9ALTE</name>
<proteinExistence type="predicted"/>
<dbReference type="EMBL" id="JAPFRD010000010">
    <property type="protein sequence ID" value="MCW8108757.1"/>
    <property type="molecule type" value="Genomic_DNA"/>
</dbReference>
<organism evidence="1 2">
    <name type="scientific">Alteromonas aquimaris</name>
    <dbReference type="NCBI Taxonomy" id="2998417"/>
    <lineage>
        <taxon>Bacteria</taxon>
        <taxon>Pseudomonadati</taxon>
        <taxon>Pseudomonadota</taxon>
        <taxon>Gammaproteobacteria</taxon>
        <taxon>Alteromonadales</taxon>
        <taxon>Alteromonadaceae</taxon>
        <taxon>Alteromonas/Salinimonas group</taxon>
        <taxon>Alteromonas</taxon>
    </lineage>
</organism>
<keyword evidence="2" id="KW-1185">Reference proteome</keyword>
<accession>A0ABT3P7L9</accession>
<dbReference type="Pfam" id="PF13692">
    <property type="entry name" value="Glyco_trans_1_4"/>
    <property type="match status" value="1"/>
</dbReference>
<dbReference type="SUPFAM" id="SSF53756">
    <property type="entry name" value="UDP-Glycosyltransferase/glycogen phosphorylase"/>
    <property type="match status" value="1"/>
</dbReference>
<dbReference type="RefSeq" id="WP_265617497.1">
    <property type="nucleotide sequence ID" value="NZ_JAPFRD010000010.1"/>
</dbReference>
<evidence type="ECO:0000313" key="2">
    <source>
        <dbReference type="Proteomes" id="UP001142810"/>
    </source>
</evidence>
<sequence>MKKSALIIGFVWPEPNSSAAGQNMMGIIHALVQGGWEVRFASAATDSQHKADFSAVGITLDCITLNDSSFDHYVAELDPSIVIFDRFMTEEQFSWRVRHVCPHALRIINSEDLHSLRHTRHQAIKSNQPVPQTCDIYSEITQREIAAILRSDLTLVISEHEQWILNNQFGIPAQQLMHLPLLETEFKCTSPAFSQRKDFVWIGNFRHAPNWDATLQLKQHIWPRIKQKLPDVRLSVMGAYPPKKATQLEDHKSGFVVNGWVEDIAKSLPSYRVMLAPIRFGAGVKGKLLAAMQARMPSVTTAVGAEGIAPSSKWPGAVADNWQDFVDHAVKLYLDEAYWCEQQARIEEVLKPKFDSKTNKRALLMRITHLCEDVETHRASLPMQFVVWQQTLRCTQYMSQWIEEKNKPRI</sequence>
<dbReference type="Gene3D" id="3.40.50.2000">
    <property type="entry name" value="Glycogen Phosphorylase B"/>
    <property type="match status" value="1"/>
</dbReference>
<gene>
    <name evidence="1" type="ORF">OPS25_09650</name>
</gene>
<evidence type="ECO:0000313" key="1">
    <source>
        <dbReference type="EMBL" id="MCW8108757.1"/>
    </source>
</evidence>
<reference evidence="1" key="1">
    <citation type="submission" date="2022-11" db="EMBL/GenBank/DDBJ databases">
        <title>Alteromonas sp. nov., isolated from sea water of the Qingdao.</title>
        <authorList>
            <person name="Wang Q."/>
        </authorList>
    </citation>
    <scope>NUCLEOTIDE SEQUENCE</scope>
    <source>
        <strain evidence="1">ASW11-7</strain>
    </source>
</reference>
<protein>
    <submittedName>
        <fullName evidence="1">Glycosyltransferase family 4 protein</fullName>
    </submittedName>
</protein>
<comment type="caution">
    <text evidence="1">The sequence shown here is derived from an EMBL/GenBank/DDBJ whole genome shotgun (WGS) entry which is preliminary data.</text>
</comment>
<dbReference type="Proteomes" id="UP001142810">
    <property type="component" value="Unassembled WGS sequence"/>
</dbReference>